<evidence type="ECO:0000313" key="3">
    <source>
        <dbReference type="Proteomes" id="UP000002066"/>
    </source>
</evidence>
<organism evidence="2 3">
    <name type="scientific">Streptomyces pratensis (strain ATCC 33331 / IAF-45CD)</name>
    <dbReference type="NCBI Taxonomy" id="591167"/>
    <lineage>
        <taxon>Bacteria</taxon>
        <taxon>Bacillati</taxon>
        <taxon>Actinomycetota</taxon>
        <taxon>Actinomycetes</taxon>
        <taxon>Kitasatosporales</taxon>
        <taxon>Streptomycetaceae</taxon>
        <taxon>Streptomyces</taxon>
    </lineage>
</organism>
<gene>
    <name evidence="2" type="ORF">Sfla_6602</name>
</gene>
<feature type="compositionally biased region" description="Basic and acidic residues" evidence="1">
    <location>
        <begin position="57"/>
        <end position="67"/>
    </location>
</feature>
<sequence>MSTHHPKHETTHDNEPRETAGDELLREAEGAATSVEDDAEGDSSDGEAADALSPSKDAQEDVRHRDS</sequence>
<proteinExistence type="predicted"/>
<feature type="compositionally biased region" description="Acidic residues" evidence="1">
    <location>
        <begin position="35"/>
        <end position="48"/>
    </location>
</feature>
<feature type="compositionally biased region" description="Basic and acidic residues" evidence="1">
    <location>
        <begin position="8"/>
        <end position="29"/>
    </location>
</feature>
<evidence type="ECO:0000313" key="2">
    <source>
        <dbReference type="EMBL" id="ADW07914.1"/>
    </source>
</evidence>
<dbReference type="Proteomes" id="UP000002066">
    <property type="component" value="Plasmid pSFLA01"/>
</dbReference>
<protein>
    <submittedName>
        <fullName evidence="2">Uncharacterized protein</fullName>
    </submittedName>
</protein>
<dbReference type="AlphaFoldDB" id="A0A8D4BIK3"/>
<geneLocation type="plasmid" evidence="2 3">
    <name>pSFLA01</name>
</geneLocation>
<feature type="region of interest" description="Disordered" evidence="1">
    <location>
        <begin position="1"/>
        <end position="67"/>
    </location>
</feature>
<reference evidence="2 3" key="1">
    <citation type="submission" date="2011-01" db="EMBL/GenBank/DDBJ databases">
        <title>Complete sequence of plasmid1 of Streptomyces flavogriseus ATCC 33331.</title>
        <authorList>
            <consortium name="US DOE Joint Genome Institute"/>
            <person name="Lucas S."/>
            <person name="Copeland A."/>
            <person name="Lapidus A."/>
            <person name="Cheng J.-F."/>
            <person name="Goodwin L."/>
            <person name="Pitluck S."/>
            <person name="Davenport K."/>
            <person name="Detter J.C."/>
            <person name="Han C."/>
            <person name="Tapia R."/>
            <person name="Land M."/>
            <person name="Hauser L."/>
            <person name="Kyrpides N."/>
            <person name="Ivanova N."/>
            <person name="Ovchinnikova G."/>
            <person name="Pagani I."/>
            <person name="Brumm P."/>
            <person name="Mead D."/>
            <person name="Woyke T."/>
        </authorList>
    </citation>
    <scope>NUCLEOTIDE SEQUENCE [LARGE SCALE GENOMIC DNA]</scope>
    <source>
        <strain evidence="3">ATCC 33331 / IAF-45CD</strain>
        <plasmid evidence="2 3">pSFLA01</plasmid>
    </source>
</reference>
<dbReference type="EMBL" id="CP002476">
    <property type="protein sequence ID" value="ADW07914.1"/>
    <property type="molecule type" value="Genomic_DNA"/>
</dbReference>
<evidence type="ECO:0000256" key="1">
    <source>
        <dbReference type="SAM" id="MobiDB-lite"/>
    </source>
</evidence>
<keyword evidence="2" id="KW-0614">Plasmid</keyword>
<accession>A0A8D4BIK3</accession>
<name>A0A8D4BIK3_STRFA</name>
<dbReference type="KEGG" id="sfa:Sfla_6602"/>